<keyword evidence="3" id="KW-1185">Reference proteome</keyword>
<dbReference type="Pfam" id="PF04471">
    <property type="entry name" value="Mrr_cat"/>
    <property type="match status" value="1"/>
</dbReference>
<reference evidence="2" key="1">
    <citation type="submission" date="2021-10" db="EMBL/GenBank/DDBJ databases">
        <title>Anaerobic single-cell dispensing facilitates the cultivation of human gut bacteria.</title>
        <authorList>
            <person name="Afrizal A."/>
        </authorList>
    </citation>
    <scope>NUCLEOTIDE SEQUENCE</scope>
    <source>
        <strain evidence="2">CLA-AA-H250</strain>
    </source>
</reference>
<gene>
    <name evidence="2" type="ORF">LKD31_07320</name>
</gene>
<proteinExistence type="predicted"/>
<dbReference type="GO" id="GO:0015666">
    <property type="term" value="F:restriction endodeoxyribonuclease activity"/>
    <property type="evidence" value="ECO:0007669"/>
    <property type="project" value="TreeGrafter"/>
</dbReference>
<dbReference type="PANTHER" id="PTHR30015">
    <property type="entry name" value="MRR RESTRICTION SYSTEM PROTEIN"/>
    <property type="match status" value="1"/>
</dbReference>
<evidence type="ECO:0000259" key="1">
    <source>
        <dbReference type="Pfam" id="PF04471"/>
    </source>
</evidence>
<feature type="domain" description="Restriction endonuclease type IV Mrr" evidence="1">
    <location>
        <begin position="128"/>
        <end position="246"/>
    </location>
</feature>
<dbReference type="InterPro" id="IPR011335">
    <property type="entry name" value="Restrct_endonuc-II-like"/>
</dbReference>
<evidence type="ECO:0000313" key="3">
    <source>
        <dbReference type="Proteomes" id="UP001199424"/>
    </source>
</evidence>
<dbReference type="InterPro" id="IPR052906">
    <property type="entry name" value="Type_IV_Methyl-Rstrct_Enzyme"/>
</dbReference>
<dbReference type="PANTHER" id="PTHR30015:SF7">
    <property type="entry name" value="TYPE IV METHYL-DIRECTED RESTRICTION ENZYME ECOKMRR"/>
    <property type="match status" value="1"/>
</dbReference>
<organism evidence="2 3">
    <name type="scientific">Hominenteromicrobium mulieris</name>
    <dbReference type="NCBI Taxonomy" id="2885357"/>
    <lineage>
        <taxon>Bacteria</taxon>
        <taxon>Bacillati</taxon>
        <taxon>Bacillota</taxon>
        <taxon>Clostridia</taxon>
        <taxon>Eubacteriales</taxon>
        <taxon>Oscillospiraceae</taxon>
        <taxon>Hominenteromicrobium</taxon>
    </lineage>
</organism>
<accession>A0AAE3AL84</accession>
<dbReference type="InterPro" id="IPR007560">
    <property type="entry name" value="Restrct_endonuc_IV_Mrr"/>
</dbReference>
<sequence length="271" mass="30488">MTIVESIKCVLQQNNDGLTSKQIYDEIIRQGLYSFGAENPVGVVNAQLRRRCIGLDFPTAYPIKFFEIAGYEGKKIKFRLISTENTATIITAPKTTDISELLPEEKIKAALQEHLQNIRQQVFDSVLNNSPEFFEHLVVDLLLKMGYGYDKNSGIVTGKPHDGGIDGIISEDKLGLDLIYIQAKRFANGNKVTRHDLQAFIGAMEHINKGVFITTSSFTRSAIQFIEKQQQKNIKLIDGNLLADLLVKYEVGVAAAQTFKLYKLDTEYFNF</sequence>
<dbReference type="AlphaFoldDB" id="A0AAE3AL84"/>
<dbReference type="EC" id="3.1.21.-" evidence="2"/>
<keyword evidence="2" id="KW-0540">Nuclease</keyword>
<evidence type="ECO:0000313" key="2">
    <source>
        <dbReference type="EMBL" id="MCC2136825.1"/>
    </source>
</evidence>
<keyword evidence="2" id="KW-0378">Hydrolase</keyword>
<dbReference type="Proteomes" id="UP001199424">
    <property type="component" value="Unassembled WGS sequence"/>
</dbReference>
<dbReference type="EMBL" id="JAJEQC010000006">
    <property type="protein sequence ID" value="MCC2136825.1"/>
    <property type="molecule type" value="Genomic_DNA"/>
</dbReference>
<dbReference type="SUPFAM" id="SSF52980">
    <property type="entry name" value="Restriction endonuclease-like"/>
    <property type="match status" value="1"/>
</dbReference>
<dbReference type="InterPro" id="IPR011856">
    <property type="entry name" value="tRNA_endonuc-like_dom_sf"/>
</dbReference>
<name>A0AAE3AL84_9FIRM</name>
<dbReference type="GO" id="GO:0003677">
    <property type="term" value="F:DNA binding"/>
    <property type="evidence" value="ECO:0007669"/>
    <property type="project" value="InterPro"/>
</dbReference>
<protein>
    <submittedName>
        <fullName evidence="2">Restriction endonuclease</fullName>
        <ecNumber evidence="2">3.1.21.-</ecNumber>
    </submittedName>
</protein>
<dbReference type="GO" id="GO:0009307">
    <property type="term" value="P:DNA restriction-modification system"/>
    <property type="evidence" value="ECO:0007669"/>
    <property type="project" value="InterPro"/>
</dbReference>
<keyword evidence="2" id="KW-0255">Endonuclease</keyword>
<comment type="caution">
    <text evidence="2">The sequence shown here is derived from an EMBL/GenBank/DDBJ whole genome shotgun (WGS) entry which is preliminary data.</text>
</comment>
<dbReference type="RefSeq" id="WP_308449192.1">
    <property type="nucleotide sequence ID" value="NZ_JAJEQC010000006.1"/>
</dbReference>
<dbReference type="Gene3D" id="3.40.1350.10">
    <property type="match status" value="1"/>
</dbReference>